<name>A0A3G5AKJ4_9VIRU</name>
<proteinExistence type="predicted"/>
<gene>
    <name evidence="1" type="ORF">Sylvanvirus1_15</name>
</gene>
<accession>A0A3G5AKJ4</accession>
<sequence>MSVEDQTQLDRILPTIPPFLIQWAIQPAFNSLRNMMPNVVSQRPPLSIPAQRPVPANVLLGTLPAPSRRPPKRREFVKRPIYFPVGSINQLQDNFNQIGIV</sequence>
<protein>
    <submittedName>
        <fullName evidence="1">Uncharacterized protein</fullName>
    </submittedName>
</protein>
<reference evidence="1" key="1">
    <citation type="submission" date="2018-10" db="EMBL/GenBank/DDBJ databases">
        <title>Hidden diversity of soil giant viruses.</title>
        <authorList>
            <person name="Schulz F."/>
            <person name="Alteio L."/>
            <person name="Goudeau D."/>
            <person name="Ryan E.M."/>
            <person name="Malmstrom R.R."/>
            <person name="Blanchard J."/>
            <person name="Woyke T."/>
        </authorList>
    </citation>
    <scope>NUCLEOTIDE SEQUENCE</scope>
    <source>
        <strain evidence="1">SYV1</strain>
    </source>
</reference>
<organism evidence="1">
    <name type="scientific">Sylvanvirus sp</name>
    <dbReference type="NCBI Taxonomy" id="2487774"/>
    <lineage>
        <taxon>Viruses</taxon>
    </lineage>
</organism>
<dbReference type="EMBL" id="MK072507">
    <property type="protein sequence ID" value="AYV86419.1"/>
    <property type="molecule type" value="Genomic_DNA"/>
</dbReference>
<evidence type="ECO:0000313" key="1">
    <source>
        <dbReference type="EMBL" id="AYV86419.1"/>
    </source>
</evidence>